<evidence type="ECO:0000256" key="4">
    <source>
        <dbReference type="ARBA" id="ARBA00022481"/>
    </source>
</evidence>
<evidence type="ECO:0000313" key="13">
    <source>
        <dbReference type="EMBL" id="KAB0583322.1"/>
    </source>
</evidence>
<evidence type="ECO:0000259" key="12">
    <source>
        <dbReference type="Pfam" id="PF12019"/>
    </source>
</evidence>
<feature type="transmembrane region" description="Helical" evidence="11">
    <location>
        <begin position="20"/>
        <end position="38"/>
    </location>
</feature>
<protein>
    <recommendedName>
        <fullName evidence="2">Type II secretion system protein H</fullName>
    </recommendedName>
    <alternativeName>
        <fullName evidence="10">General secretion pathway protein H</fullName>
    </alternativeName>
</protein>
<sequence length="193" mass="20720">MVHRRGVAGGRRQAQRGVTLLESTVVAGVAAVLMGVVVPSMQAALHRQAIVAEATQFREGVHRARSEAMRRGEVVVLCALDALPDETGRPRCRASGKDWSEGWLAFLDRNGSGNRDEDDPVLIVHQHRALAGTVTATLRSISFHPLGFSTNAASHFRYVPPGQAPDTRGVPGSLLLCVNKPGRVRLTEADDCA</sequence>
<name>A0A643FGL8_IDEDE</name>
<dbReference type="OrthoDB" id="8592199at2"/>
<dbReference type="AlphaFoldDB" id="A0A643FGL8"/>
<evidence type="ECO:0000256" key="9">
    <source>
        <dbReference type="ARBA" id="ARBA00025772"/>
    </source>
</evidence>
<evidence type="ECO:0000256" key="3">
    <source>
        <dbReference type="ARBA" id="ARBA00022475"/>
    </source>
</evidence>
<comment type="similarity">
    <text evidence="9">Belongs to the GSP H family.</text>
</comment>
<dbReference type="InterPro" id="IPR012902">
    <property type="entry name" value="N_methyl_site"/>
</dbReference>
<keyword evidence="7 11" id="KW-1133">Transmembrane helix</keyword>
<evidence type="ECO:0000256" key="11">
    <source>
        <dbReference type="SAM" id="Phobius"/>
    </source>
</evidence>
<evidence type="ECO:0000256" key="2">
    <source>
        <dbReference type="ARBA" id="ARBA00021549"/>
    </source>
</evidence>
<dbReference type="EMBL" id="VZPB01000015">
    <property type="protein sequence ID" value="KAB0583322.1"/>
    <property type="molecule type" value="Genomic_DNA"/>
</dbReference>
<dbReference type="InterPro" id="IPR045584">
    <property type="entry name" value="Pilin-like"/>
</dbReference>
<gene>
    <name evidence="13" type="ORF">F7Q92_08370</name>
</gene>
<keyword evidence="6 11" id="KW-0812">Transmembrane</keyword>
<keyword evidence="4" id="KW-0488">Methylation</keyword>
<evidence type="ECO:0000256" key="7">
    <source>
        <dbReference type="ARBA" id="ARBA00022989"/>
    </source>
</evidence>
<dbReference type="GO" id="GO:0015628">
    <property type="term" value="P:protein secretion by the type II secretion system"/>
    <property type="evidence" value="ECO:0007669"/>
    <property type="project" value="InterPro"/>
</dbReference>
<evidence type="ECO:0000256" key="5">
    <source>
        <dbReference type="ARBA" id="ARBA00022519"/>
    </source>
</evidence>
<evidence type="ECO:0000256" key="8">
    <source>
        <dbReference type="ARBA" id="ARBA00023136"/>
    </source>
</evidence>
<dbReference type="PROSITE" id="PS00409">
    <property type="entry name" value="PROKAR_NTER_METHYL"/>
    <property type="match status" value="1"/>
</dbReference>
<feature type="domain" description="General secretion pathway GspH" evidence="12">
    <location>
        <begin position="53"/>
        <end position="161"/>
    </location>
</feature>
<keyword evidence="5" id="KW-0997">Cell inner membrane</keyword>
<comment type="caution">
    <text evidence="13">The sequence shown here is derived from an EMBL/GenBank/DDBJ whole genome shotgun (WGS) entry which is preliminary data.</text>
</comment>
<evidence type="ECO:0000256" key="1">
    <source>
        <dbReference type="ARBA" id="ARBA00004377"/>
    </source>
</evidence>
<dbReference type="InterPro" id="IPR022346">
    <property type="entry name" value="T2SS_GspH"/>
</dbReference>
<dbReference type="SUPFAM" id="SSF54523">
    <property type="entry name" value="Pili subunits"/>
    <property type="match status" value="1"/>
</dbReference>
<proteinExistence type="inferred from homology"/>
<evidence type="ECO:0000313" key="14">
    <source>
        <dbReference type="Proteomes" id="UP000430120"/>
    </source>
</evidence>
<comment type="subcellular location">
    <subcellularLocation>
        <location evidence="1">Cell inner membrane</location>
        <topology evidence="1">Single-pass membrane protein</topology>
    </subcellularLocation>
</comment>
<organism evidence="13 14">
    <name type="scientific">Ideonella dechloratans</name>
    <dbReference type="NCBI Taxonomy" id="36863"/>
    <lineage>
        <taxon>Bacteria</taxon>
        <taxon>Pseudomonadati</taxon>
        <taxon>Pseudomonadota</taxon>
        <taxon>Betaproteobacteria</taxon>
        <taxon>Burkholderiales</taxon>
        <taxon>Sphaerotilaceae</taxon>
        <taxon>Ideonella</taxon>
    </lineage>
</organism>
<keyword evidence="8 11" id="KW-0472">Membrane</keyword>
<keyword evidence="14" id="KW-1185">Reference proteome</keyword>
<keyword evidence="3" id="KW-1003">Cell membrane</keyword>
<evidence type="ECO:0000256" key="6">
    <source>
        <dbReference type="ARBA" id="ARBA00022692"/>
    </source>
</evidence>
<dbReference type="Proteomes" id="UP000430120">
    <property type="component" value="Unassembled WGS sequence"/>
</dbReference>
<evidence type="ECO:0000256" key="10">
    <source>
        <dbReference type="ARBA" id="ARBA00030775"/>
    </source>
</evidence>
<accession>A0A643FGL8</accession>
<dbReference type="GO" id="GO:0015627">
    <property type="term" value="C:type II protein secretion system complex"/>
    <property type="evidence" value="ECO:0007669"/>
    <property type="project" value="InterPro"/>
</dbReference>
<dbReference type="Pfam" id="PF12019">
    <property type="entry name" value="GspH"/>
    <property type="match status" value="1"/>
</dbReference>
<dbReference type="Gene3D" id="3.55.40.10">
    <property type="entry name" value="minor pseudopilin epsh domain"/>
    <property type="match status" value="1"/>
</dbReference>
<reference evidence="13 14" key="1">
    <citation type="submission" date="2019-09" db="EMBL/GenBank/DDBJ databases">
        <title>Draft genome sequences of 48 bacterial type strains from the CCUG.</title>
        <authorList>
            <person name="Tunovic T."/>
            <person name="Pineiro-Iglesias B."/>
            <person name="Unosson C."/>
            <person name="Inganas E."/>
            <person name="Ohlen M."/>
            <person name="Cardew S."/>
            <person name="Jensie-Markopoulos S."/>
            <person name="Salva-Serra F."/>
            <person name="Jaen-Luchoro D."/>
            <person name="Karlsson R."/>
            <person name="Svensson-Stadler L."/>
            <person name="Chun J."/>
            <person name="Moore E."/>
        </authorList>
    </citation>
    <scope>NUCLEOTIDE SEQUENCE [LARGE SCALE GENOMIC DNA]</scope>
    <source>
        <strain evidence="13 14">CCUG 30977</strain>
    </source>
</reference>
<dbReference type="GO" id="GO:0005886">
    <property type="term" value="C:plasma membrane"/>
    <property type="evidence" value="ECO:0007669"/>
    <property type="project" value="UniProtKB-SubCell"/>
</dbReference>